<keyword evidence="11" id="KW-1185">Reference proteome</keyword>
<evidence type="ECO:0000256" key="7">
    <source>
        <dbReference type="ARBA" id="ARBA00023054"/>
    </source>
</evidence>
<dbReference type="eggNOG" id="ENOG502QSPF">
    <property type="taxonomic scope" value="Eukaryota"/>
</dbReference>
<dbReference type="GO" id="GO:0005814">
    <property type="term" value="C:centriole"/>
    <property type="evidence" value="ECO:0007669"/>
    <property type="project" value="UniProtKB-SubCell"/>
</dbReference>
<gene>
    <name evidence="10" type="ORF">NEMVEDRAFT_v1g88653</name>
</gene>
<keyword evidence="7 9" id="KW-0175">Coiled coil</keyword>
<keyword evidence="8" id="KW-0206">Cytoskeleton</keyword>
<dbReference type="InterPro" id="IPR038774">
    <property type="entry name" value="CEP162-like"/>
</dbReference>
<organism evidence="10 11">
    <name type="scientific">Nematostella vectensis</name>
    <name type="common">Starlet sea anemone</name>
    <dbReference type="NCBI Taxonomy" id="45351"/>
    <lineage>
        <taxon>Eukaryota</taxon>
        <taxon>Metazoa</taxon>
        <taxon>Cnidaria</taxon>
        <taxon>Anthozoa</taxon>
        <taxon>Hexacorallia</taxon>
        <taxon>Actiniaria</taxon>
        <taxon>Edwardsiidae</taxon>
        <taxon>Nematostella</taxon>
    </lineage>
</organism>
<accession>A7RPD4</accession>
<dbReference type="Proteomes" id="UP000001593">
    <property type="component" value="Unassembled WGS sequence"/>
</dbReference>
<dbReference type="OMA" id="QEVMISH"/>
<evidence type="ECO:0000256" key="8">
    <source>
        <dbReference type="ARBA" id="ARBA00023212"/>
    </source>
</evidence>
<dbReference type="GO" id="GO:0005874">
    <property type="term" value="C:microtubule"/>
    <property type="evidence" value="ECO:0007669"/>
    <property type="project" value="UniProtKB-KW"/>
</dbReference>
<evidence type="ECO:0000256" key="1">
    <source>
        <dbReference type="ARBA" id="ARBA00004114"/>
    </source>
</evidence>
<evidence type="ECO:0000256" key="5">
    <source>
        <dbReference type="ARBA" id="ARBA00022701"/>
    </source>
</evidence>
<comment type="similarity">
    <text evidence="2">Belongs to the CEP162 family.</text>
</comment>
<dbReference type="EMBL" id="DS469525">
    <property type="protein sequence ID" value="EDO46716.1"/>
    <property type="molecule type" value="Genomic_DNA"/>
</dbReference>
<protein>
    <recommendedName>
        <fullName evidence="3">Centrosomal protein of 162 kDa</fullName>
    </recommendedName>
</protein>
<evidence type="ECO:0000256" key="2">
    <source>
        <dbReference type="ARBA" id="ARBA00009485"/>
    </source>
</evidence>
<dbReference type="InParanoid" id="A7RPD4"/>
<keyword evidence="4" id="KW-0963">Cytoplasm</keyword>
<sequence length="193" mass="22282">MTRQAQDDAADQLEKVKSKHQQELAQIRAEFAVRHSNSRVAELQSKMASLEIVIQKLRDKLAAKSGSSDALAAAKAREENLKQQIERLNEDLRKAKEEFTPEMRHFDALQSKIAAMELRFTQREEDLNRIINTAQIKSGMEKEESDSRWRQIVNRKNQEIERFREELDMILEALKELKRQGVILPNMTGGLPS</sequence>
<evidence type="ECO:0000256" key="6">
    <source>
        <dbReference type="ARBA" id="ARBA00022794"/>
    </source>
</evidence>
<reference evidence="10 11" key="1">
    <citation type="journal article" date="2007" name="Science">
        <title>Sea anemone genome reveals ancestral eumetazoan gene repertoire and genomic organization.</title>
        <authorList>
            <person name="Putnam N.H."/>
            <person name="Srivastava M."/>
            <person name="Hellsten U."/>
            <person name="Dirks B."/>
            <person name="Chapman J."/>
            <person name="Salamov A."/>
            <person name="Terry A."/>
            <person name="Shapiro H."/>
            <person name="Lindquist E."/>
            <person name="Kapitonov V.V."/>
            <person name="Jurka J."/>
            <person name="Genikhovich G."/>
            <person name="Grigoriev I.V."/>
            <person name="Lucas S.M."/>
            <person name="Steele R.E."/>
            <person name="Finnerty J.R."/>
            <person name="Technau U."/>
            <person name="Martindale M.Q."/>
            <person name="Rokhsar D.S."/>
        </authorList>
    </citation>
    <scope>NUCLEOTIDE SEQUENCE [LARGE SCALE GENOMIC DNA]</scope>
    <source>
        <strain evidence="11">CH2 X CH6</strain>
    </source>
</reference>
<dbReference type="GO" id="GO:0030030">
    <property type="term" value="P:cell projection organization"/>
    <property type="evidence" value="ECO:0007669"/>
    <property type="project" value="UniProtKB-KW"/>
</dbReference>
<dbReference type="HOGENOM" id="CLU_120146_0_0_1"/>
<evidence type="ECO:0000313" key="10">
    <source>
        <dbReference type="EMBL" id="EDO46716.1"/>
    </source>
</evidence>
<dbReference type="AlphaFoldDB" id="A7RPD4"/>
<evidence type="ECO:0000256" key="9">
    <source>
        <dbReference type="SAM" id="Coils"/>
    </source>
</evidence>
<evidence type="ECO:0000256" key="4">
    <source>
        <dbReference type="ARBA" id="ARBA00022490"/>
    </source>
</evidence>
<keyword evidence="6" id="KW-0970">Cilium biogenesis/degradation</keyword>
<dbReference type="PANTHER" id="PTHR34031">
    <property type="entry name" value="CENTROSOMAL PROTEIN OF 162 KDA"/>
    <property type="match status" value="1"/>
</dbReference>
<dbReference type="PANTHER" id="PTHR34031:SF1">
    <property type="entry name" value="CENTROSOMAL PROTEIN OF 162 KDA"/>
    <property type="match status" value="1"/>
</dbReference>
<evidence type="ECO:0000256" key="3">
    <source>
        <dbReference type="ARBA" id="ARBA00021406"/>
    </source>
</evidence>
<evidence type="ECO:0000313" key="11">
    <source>
        <dbReference type="Proteomes" id="UP000001593"/>
    </source>
</evidence>
<keyword evidence="5" id="KW-0493">Microtubule</keyword>
<feature type="coiled-coil region" evidence="9">
    <location>
        <begin position="3"/>
        <end position="98"/>
    </location>
</feature>
<feature type="coiled-coil region" evidence="9">
    <location>
        <begin position="153"/>
        <end position="180"/>
    </location>
</feature>
<comment type="subcellular location">
    <subcellularLocation>
        <location evidence="1">Cytoplasm</location>
        <location evidence="1">Cytoskeleton</location>
        <location evidence="1">Microtubule organizing center</location>
        <location evidence="1">Centrosome</location>
        <location evidence="1">Centriole</location>
    </subcellularLocation>
</comment>
<proteinExistence type="inferred from homology"/>
<name>A7RPD4_NEMVE</name>